<keyword evidence="1" id="KW-1133">Transmembrane helix</keyword>
<feature type="transmembrane region" description="Helical" evidence="1">
    <location>
        <begin position="119"/>
        <end position="140"/>
    </location>
</feature>
<comment type="caution">
    <text evidence="2">The sequence shown here is derived from an EMBL/GenBank/DDBJ whole genome shotgun (WGS) entry which is preliminary data.</text>
</comment>
<dbReference type="Proteomes" id="UP001174909">
    <property type="component" value="Unassembled WGS sequence"/>
</dbReference>
<dbReference type="EMBL" id="CASHTH010000923">
    <property type="protein sequence ID" value="CAI8009107.1"/>
    <property type="molecule type" value="Genomic_DNA"/>
</dbReference>
<protein>
    <recommendedName>
        <fullName evidence="4">EamA domain-containing protein</fullName>
    </recommendedName>
</protein>
<evidence type="ECO:0000256" key="1">
    <source>
        <dbReference type="SAM" id="Phobius"/>
    </source>
</evidence>
<dbReference type="AlphaFoldDB" id="A0AA35RFB7"/>
<feature type="transmembrane region" description="Helical" evidence="1">
    <location>
        <begin position="149"/>
        <end position="170"/>
    </location>
</feature>
<evidence type="ECO:0000313" key="2">
    <source>
        <dbReference type="EMBL" id="CAI8009107.1"/>
    </source>
</evidence>
<sequence length="173" mass="18288">MSLGPTARASDRGSGQVFAFLLLIFASLGFGLSQVFSKMVADSMDIWTLFFWRALGNGAACVAFTIRPSGMGDLLRTLRRPTSVGLILFTEGALVFVALAFLLGAIYSGPVSLVSTVMATRPLFVFALGIVLSVGVSNVLNEPLERKILVIKTLSIVMTVGGVAVVTLATKSR</sequence>
<gene>
    <name evidence="2" type="ORF">GBAR_LOCUS6170</name>
</gene>
<evidence type="ECO:0008006" key="4">
    <source>
        <dbReference type="Google" id="ProtNLM"/>
    </source>
</evidence>
<feature type="transmembrane region" description="Helical" evidence="1">
    <location>
        <begin position="86"/>
        <end position="107"/>
    </location>
</feature>
<evidence type="ECO:0000313" key="3">
    <source>
        <dbReference type="Proteomes" id="UP001174909"/>
    </source>
</evidence>
<organism evidence="2 3">
    <name type="scientific">Geodia barretti</name>
    <name type="common">Barrett's horny sponge</name>
    <dbReference type="NCBI Taxonomy" id="519541"/>
    <lineage>
        <taxon>Eukaryota</taxon>
        <taxon>Metazoa</taxon>
        <taxon>Porifera</taxon>
        <taxon>Demospongiae</taxon>
        <taxon>Heteroscleromorpha</taxon>
        <taxon>Tetractinellida</taxon>
        <taxon>Astrophorina</taxon>
        <taxon>Geodiidae</taxon>
        <taxon>Geodia</taxon>
    </lineage>
</organism>
<keyword evidence="1" id="KW-0472">Membrane</keyword>
<keyword evidence="1" id="KW-0812">Transmembrane</keyword>
<proteinExistence type="predicted"/>
<feature type="transmembrane region" description="Helical" evidence="1">
    <location>
        <begin position="17"/>
        <end position="37"/>
    </location>
</feature>
<name>A0AA35RFB7_GEOBA</name>
<accession>A0AA35RFB7</accession>
<reference evidence="2" key="1">
    <citation type="submission" date="2023-03" db="EMBL/GenBank/DDBJ databases">
        <authorList>
            <person name="Steffen K."/>
            <person name="Cardenas P."/>
        </authorList>
    </citation>
    <scope>NUCLEOTIDE SEQUENCE</scope>
</reference>
<keyword evidence="3" id="KW-1185">Reference proteome</keyword>